<dbReference type="SUPFAM" id="SSF46785">
    <property type="entry name" value="Winged helix' DNA-binding domain"/>
    <property type="match status" value="1"/>
</dbReference>
<dbReference type="PROSITE" id="PS50995">
    <property type="entry name" value="HTH_MARR_2"/>
    <property type="match status" value="1"/>
</dbReference>
<protein>
    <submittedName>
        <fullName evidence="2">MarR family transcriptional regulator</fullName>
    </submittedName>
</protein>
<evidence type="ECO:0000259" key="1">
    <source>
        <dbReference type="PROSITE" id="PS50995"/>
    </source>
</evidence>
<proteinExistence type="predicted"/>
<organism evidence="2 3">
    <name type="scientific">Streptomyces misionensis</name>
    <dbReference type="NCBI Taxonomy" id="67331"/>
    <lineage>
        <taxon>Bacteria</taxon>
        <taxon>Bacillati</taxon>
        <taxon>Actinomycetota</taxon>
        <taxon>Actinomycetes</taxon>
        <taxon>Kitasatosporales</taxon>
        <taxon>Streptomycetaceae</taxon>
        <taxon>Streptomyces</taxon>
    </lineage>
</organism>
<keyword evidence="3" id="KW-1185">Reference proteome</keyword>
<dbReference type="SMART" id="SM00347">
    <property type="entry name" value="HTH_MARR"/>
    <property type="match status" value="1"/>
</dbReference>
<reference evidence="2" key="1">
    <citation type="journal article" date="2019" name="Microbiol. Resour. Announc.">
        <title>Draft Genomic Sequences of Streptomyces misionensis and Streptomyces albidoflavus, bacteria applied for phytopathogen biocontrol.</title>
        <authorList>
            <person name="Pylro V."/>
            <person name="Dias A."/>
            <person name="Andreote F."/>
            <person name="Varani A."/>
            <person name="Andreote C."/>
            <person name="Bernardo E."/>
            <person name="Martins T."/>
        </authorList>
    </citation>
    <scope>NUCLEOTIDE SEQUENCE [LARGE SCALE GENOMIC DNA]</scope>
    <source>
        <strain evidence="2">66</strain>
    </source>
</reference>
<dbReference type="InterPro" id="IPR000835">
    <property type="entry name" value="HTH_MarR-typ"/>
</dbReference>
<dbReference type="PANTHER" id="PTHR33164">
    <property type="entry name" value="TRANSCRIPTIONAL REGULATOR, MARR FAMILY"/>
    <property type="match status" value="1"/>
</dbReference>
<sequence>MTGTDTGTGTPLPPDELADRLTEVFALVGPLYRRVYRKVEQAEPIEGLSVGVRAVLDLLRRHGPMTVPQLGRAQTLSRQFVQRMVNDAAARHLVEAIPNPAHQRSSLIRLTADGLAAITAVHTREHAALRQVSGNLTGADVDACVRVLTRMLAFFDEADVP</sequence>
<evidence type="ECO:0000313" key="3">
    <source>
        <dbReference type="Proteomes" id="UP000320481"/>
    </source>
</evidence>
<dbReference type="GO" id="GO:0003700">
    <property type="term" value="F:DNA-binding transcription factor activity"/>
    <property type="evidence" value="ECO:0007669"/>
    <property type="project" value="InterPro"/>
</dbReference>
<accession>A0A5C6JU34</accession>
<dbReference type="GO" id="GO:0006950">
    <property type="term" value="P:response to stress"/>
    <property type="evidence" value="ECO:0007669"/>
    <property type="project" value="TreeGrafter"/>
</dbReference>
<dbReference type="Pfam" id="PF12802">
    <property type="entry name" value="MarR_2"/>
    <property type="match status" value="1"/>
</dbReference>
<dbReference type="RefSeq" id="WP_146466184.1">
    <property type="nucleotide sequence ID" value="NZ_VOGW01000102.1"/>
</dbReference>
<gene>
    <name evidence="2" type="ORF">FRZ03_18030</name>
</gene>
<dbReference type="AlphaFoldDB" id="A0A5C6JU34"/>
<name>A0A5C6JU34_9ACTN</name>
<dbReference type="EMBL" id="VOGW01000102">
    <property type="protein sequence ID" value="TWV44460.1"/>
    <property type="molecule type" value="Genomic_DNA"/>
</dbReference>
<evidence type="ECO:0000313" key="2">
    <source>
        <dbReference type="EMBL" id="TWV44460.1"/>
    </source>
</evidence>
<dbReference type="InterPro" id="IPR036390">
    <property type="entry name" value="WH_DNA-bd_sf"/>
</dbReference>
<dbReference type="PANTHER" id="PTHR33164:SF99">
    <property type="entry name" value="MARR FAMILY REGULATORY PROTEIN"/>
    <property type="match status" value="1"/>
</dbReference>
<dbReference type="Proteomes" id="UP000320481">
    <property type="component" value="Unassembled WGS sequence"/>
</dbReference>
<dbReference type="InterPro" id="IPR036388">
    <property type="entry name" value="WH-like_DNA-bd_sf"/>
</dbReference>
<dbReference type="Gene3D" id="1.10.10.10">
    <property type="entry name" value="Winged helix-like DNA-binding domain superfamily/Winged helix DNA-binding domain"/>
    <property type="match status" value="1"/>
</dbReference>
<comment type="caution">
    <text evidence="2">The sequence shown here is derived from an EMBL/GenBank/DDBJ whole genome shotgun (WGS) entry which is preliminary data.</text>
</comment>
<dbReference type="InterPro" id="IPR039422">
    <property type="entry name" value="MarR/SlyA-like"/>
</dbReference>
<feature type="domain" description="HTH marR-type" evidence="1">
    <location>
        <begin position="21"/>
        <end position="153"/>
    </location>
</feature>